<protein>
    <submittedName>
        <fullName evidence="1">Uncharacterized protein</fullName>
    </submittedName>
</protein>
<gene>
    <name evidence="1" type="ORF">JCM15548_14368</name>
</gene>
<proteinExistence type="predicted"/>
<dbReference type="Proteomes" id="UP000032900">
    <property type="component" value="Unassembled WGS sequence"/>
</dbReference>
<dbReference type="EMBL" id="BAZW01000071">
    <property type="protein sequence ID" value="GAO31953.1"/>
    <property type="molecule type" value="Genomic_DNA"/>
</dbReference>
<dbReference type="AlphaFoldDB" id="A0A0E9M371"/>
<reference evidence="1 2" key="1">
    <citation type="journal article" date="2015" name="Microbes Environ.">
        <title>Distribution and evolution of nitrogen fixation genes in the phylum bacteroidetes.</title>
        <authorList>
            <person name="Inoue J."/>
            <person name="Oshima K."/>
            <person name="Suda W."/>
            <person name="Sakamoto M."/>
            <person name="Iino T."/>
            <person name="Noda S."/>
            <person name="Hongoh Y."/>
            <person name="Hattori M."/>
            <person name="Ohkuma M."/>
        </authorList>
    </citation>
    <scope>NUCLEOTIDE SEQUENCE [LARGE SCALE GENOMIC DNA]</scope>
    <source>
        <strain evidence="1">JCM 15548</strain>
    </source>
</reference>
<evidence type="ECO:0000313" key="1">
    <source>
        <dbReference type="EMBL" id="GAO31953.1"/>
    </source>
</evidence>
<name>A0A0E9M371_9BACT</name>
<comment type="caution">
    <text evidence="1">The sequence shown here is derived from an EMBL/GenBank/DDBJ whole genome shotgun (WGS) entry which is preliminary data.</text>
</comment>
<sequence length="84" mass="10006">MTYTQGELFKVEHYKDNELHGKVIQFDSEGNKETLKYRKGELVVRTPKKNKIRKFFQRNFEKVFRPKDMDEPIPAAETSAELQE</sequence>
<keyword evidence="2" id="KW-1185">Reference proteome</keyword>
<accession>A0A0E9M371</accession>
<dbReference type="STRING" id="1236989.JCM15548_14368"/>
<evidence type="ECO:0000313" key="2">
    <source>
        <dbReference type="Proteomes" id="UP000032900"/>
    </source>
</evidence>
<organism evidence="1 2">
    <name type="scientific">Geofilum rubicundum JCM 15548</name>
    <dbReference type="NCBI Taxonomy" id="1236989"/>
    <lineage>
        <taxon>Bacteria</taxon>
        <taxon>Pseudomonadati</taxon>
        <taxon>Bacteroidota</taxon>
        <taxon>Bacteroidia</taxon>
        <taxon>Marinilabiliales</taxon>
        <taxon>Marinilabiliaceae</taxon>
        <taxon>Geofilum</taxon>
    </lineage>
</organism>